<dbReference type="CDD" id="cd04369">
    <property type="entry name" value="Bromodomain"/>
    <property type="match status" value="1"/>
</dbReference>
<comment type="caution">
    <text evidence="5">The sequence shown here is derived from an EMBL/GenBank/DDBJ whole genome shotgun (WGS) entry which is preliminary data.</text>
</comment>
<feature type="compositionally biased region" description="Low complexity" evidence="3">
    <location>
        <begin position="1323"/>
        <end position="1338"/>
    </location>
</feature>
<name>K0R261_THAOC</name>
<dbReference type="InterPro" id="IPR001487">
    <property type="entry name" value="Bromodomain"/>
</dbReference>
<feature type="region of interest" description="Disordered" evidence="3">
    <location>
        <begin position="873"/>
        <end position="902"/>
    </location>
</feature>
<dbReference type="CDD" id="cd05162">
    <property type="entry name" value="PWWP"/>
    <property type="match status" value="1"/>
</dbReference>
<feature type="region of interest" description="Disordered" evidence="3">
    <location>
        <begin position="1299"/>
        <end position="1347"/>
    </location>
</feature>
<dbReference type="OrthoDB" id="47787at2759"/>
<feature type="compositionally biased region" description="Basic residues" evidence="3">
    <location>
        <begin position="326"/>
        <end position="335"/>
    </location>
</feature>
<gene>
    <name evidence="5" type="ORF">THAOC_35209</name>
</gene>
<feature type="region of interest" description="Disordered" evidence="3">
    <location>
        <begin position="230"/>
        <end position="359"/>
    </location>
</feature>
<feature type="region of interest" description="Disordered" evidence="3">
    <location>
        <begin position="915"/>
        <end position="959"/>
    </location>
</feature>
<proteinExistence type="predicted"/>
<dbReference type="Pfam" id="PF00439">
    <property type="entry name" value="Bromodomain"/>
    <property type="match status" value="1"/>
</dbReference>
<feature type="compositionally biased region" description="Polar residues" evidence="3">
    <location>
        <begin position="1208"/>
        <end position="1219"/>
    </location>
</feature>
<keyword evidence="6" id="KW-1185">Reference proteome</keyword>
<feature type="region of interest" description="Disordered" evidence="3">
    <location>
        <begin position="1100"/>
        <end position="1250"/>
    </location>
</feature>
<feature type="compositionally biased region" description="Basic and acidic residues" evidence="3">
    <location>
        <begin position="1150"/>
        <end position="1186"/>
    </location>
</feature>
<feature type="compositionally biased region" description="Basic and acidic residues" evidence="3">
    <location>
        <begin position="1105"/>
        <end position="1139"/>
    </location>
</feature>
<dbReference type="eggNOG" id="ENOG502QZM5">
    <property type="taxonomic scope" value="Eukaryota"/>
</dbReference>
<protein>
    <recommendedName>
        <fullName evidence="4">Bromo domain-containing protein</fullName>
    </recommendedName>
</protein>
<dbReference type="Gene3D" id="1.20.920.10">
    <property type="entry name" value="Bromodomain-like"/>
    <property type="match status" value="1"/>
</dbReference>
<dbReference type="PANTHER" id="PTHR46136:SF1">
    <property type="entry name" value="TRANSCRIPTION FACTOR GTE11-RELATED"/>
    <property type="match status" value="1"/>
</dbReference>
<feature type="domain" description="Bromo" evidence="4">
    <location>
        <begin position="379"/>
        <end position="452"/>
    </location>
</feature>
<feature type="compositionally biased region" description="Basic and acidic residues" evidence="3">
    <location>
        <begin position="915"/>
        <end position="924"/>
    </location>
</feature>
<sequence>MFATSTSAYPSSNPNQRGATAGIDPRASGGAAPPYAFAGSGRGTAGGLPPPSVGGMIAPTCPCIVSLDAACELQQLCCCSFAPARPNRSFSRLDIQRAREFGMLQMELQEREVIEAEIDARNRHMAEQAAMGGQLVGGMDRARMRMEIMAELQHRDQEAARLGVRRESLVEPPGPIMPSQHHAGAMAADPMEMARRMSWQAPFTHMMQQNGSPIHSAGSGAVPLPAAALTIPSDRGSSTVETAAPSAAAKMDSSPSTANGGAVGAGSDDASSLKTSNEISNRRDGSPGAAESAKPLPAPSEVKSSTTATKKRKKVPAKSGSATGSKAKKAKKTTSSKKAETPTSSLIKRKPGVPTMDDPVPAITDAQYENVEALMSVFCKVPFLAEFSRPVALLHPELVTLYNKIIHHPMDLGHICRLIRRREYKSTRDIQLDVWRVFSNCIKFHMSPSNRDNAIPSFISIAMHLREFFNILWQEYLLPSDAPPRMPGGKVSHVHSRFQKRADNRKERIKQVSSTILTDRVLAKVVQHLQFFLSSGGKVDELDRDTPLGNVESATGKMALFIEAIRRTINTLQDKISSDNDVEYTAGELVRDIKRTYTEDVSLEVLKKMKITTRLDRILGKILAPLHEVSCRGVNQSSIWGCMAAAIWARESKKKPYWPAIVLGILAPDDQLEEWHQSVTDRNEARLPEKLRADLKVAKRRAEQGLKKQGSDPMSYFLVEFMGTHEFIWVKESDIIENFDPEDDVNVGATNVGNITKKRRGTGFNTKQMSAAIEEGRWALEEFEIQLSNACGDISDDDFDEEQGVNDSGSGYTFDALCKSDDEADMIDEQDDKGNESDVEEQNELLASDGLLDFSAEGRKKAKARAAALKRQNAALAKKEKEKATKAKKAKSSTPSTVAVDAESAKLVRQLELEEKRERRETDARRKKRVREHEKQLKDLEKKAKKKSKPGVHDVPNKKDRANAIVNAFLVGTSNEDDTFKAIPFVTPGSNHIDPSNLFGMALAFRAAAGEIPVEDTGGEVYIHNDWEKIDSKSSLVSSERCLGLQQQIVLMEKEIIKQDMTTERRQALTQAANKHRMDSRKRMLEKEVEIRKSNCIKRKAKVVKKADKKGSASAEKSKKDNETRRDHELVQETRDRTSTQESAKPQQRPVEKAAEVPLRRDAKKLEPTPGDTEKSVPRKLSEKSKVPALPKASDELNKTERPKAIKPTNTSLPSSVLQQPRKVKVNSARGEDATAKRKPISTKPDSSDFQRVVASKIAAPSNGTFSRIGRPTSDPAPTIYCPDVMAKVVPASQTKVTAHYRHSNDDHARNTKDIESVSTNSPVRAAQQQPVAPALPRSSHATSQQDALSIFASIAEQQKPLGVDQQNKSS</sequence>
<feature type="compositionally biased region" description="Basic and acidic residues" evidence="3">
    <location>
        <begin position="1303"/>
        <end position="1316"/>
    </location>
</feature>
<evidence type="ECO:0000256" key="2">
    <source>
        <dbReference type="PROSITE-ProRule" id="PRU00035"/>
    </source>
</evidence>
<evidence type="ECO:0000313" key="6">
    <source>
        <dbReference type="Proteomes" id="UP000266841"/>
    </source>
</evidence>
<feature type="region of interest" description="Disordered" evidence="3">
    <location>
        <begin position="1"/>
        <end position="26"/>
    </location>
</feature>
<evidence type="ECO:0000259" key="4">
    <source>
        <dbReference type="PROSITE" id="PS50014"/>
    </source>
</evidence>
<dbReference type="SMART" id="SM00297">
    <property type="entry name" value="BROMO"/>
    <property type="match status" value="1"/>
</dbReference>
<evidence type="ECO:0000256" key="3">
    <source>
        <dbReference type="SAM" id="MobiDB-lite"/>
    </source>
</evidence>
<reference evidence="5 6" key="1">
    <citation type="journal article" date="2012" name="Genome Biol.">
        <title>Genome and low-iron response of an oceanic diatom adapted to chronic iron limitation.</title>
        <authorList>
            <person name="Lommer M."/>
            <person name="Specht M."/>
            <person name="Roy A.S."/>
            <person name="Kraemer L."/>
            <person name="Andreson R."/>
            <person name="Gutowska M.A."/>
            <person name="Wolf J."/>
            <person name="Bergner S.V."/>
            <person name="Schilhabel M.B."/>
            <person name="Klostermeier U.C."/>
            <person name="Beiko R.G."/>
            <person name="Rosenstiel P."/>
            <person name="Hippler M."/>
            <person name="Laroche J."/>
        </authorList>
    </citation>
    <scope>NUCLEOTIDE SEQUENCE [LARGE SCALE GENOMIC DNA]</scope>
    <source>
        <strain evidence="5 6">CCMP1005</strain>
    </source>
</reference>
<dbReference type="PANTHER" id="PTHR46136">
    <property type="entry name" value="TRANSCRIPTION FACTOR GTE8"/>
    <property type="match status" value="1"/>
</dbReference>
<organism evidence="5 6">
    <name type="scientific">Thalassiosira oceanica</name>
    <name type="common">Marine diatom</name>
    <dbReference type="NCBI Taxonomy" id="159749"/>
    <lineage>
        <taxon>Eukaryota</taxon>
        <taxon>Sar</taxon>
        <taxon>Stramenopiles</taxon>
        <taxon>Ochrophyta</taxon>
        <taxon>Bacillariophyta</taxon>
        <taxon>Coscinodiscophyceae</taxon>
        <taxon>Thalassiosirophycidae</taxon>
        <taxon>Thalassiosirales</taxon>
        <taxon>Thalassiosiraceae</taxon>
        <taxon>Thalassiosira</taxon>
    </lineage>
</organism>
<feature type="compositionally biased region" description="Polar residues" evidence="3">
    <location>
        <begin position="1"/>
        <end position="18"/>
    </location>
</feature>
<evidence type="ECO:0000256" key="1">
    <source>
        <dbReference type="ARBA" id="ARBA00023117"/>
    </source>
</evidence>
<feature type="compositionally biased region" description="Basic and acidic residues" evidence="3">
    <location>
        <begin position="1193"/>
        <end position="1204"/>
    </location>
</feature>
<accession>K0R261</accession>
<evidence type="ECO:0000313" key="5">
    <source>
        <dbReference type="EMBL" id="EJK46140.1"/>
    </source>
</evidence>
<keyword evidence="1 2" id="KW-0103">Bromodomain</keyword>
<feature type="compositionally biased region" description="Basic and acidic residues" evidence="3">
    <location>
        <begin position="931"/>
        <end position="942"/>
    </location>
</feature>
<dbReference type="SUPFAM" id="SSF47370">
    <property type="entry name" value="Bromodomain"/>
    <property type="match status" value="1"/>
</dbReference>
<dbReference type="Proteomes" id="UP000266841">
    <property type="component" value="Unassembled WGS sequence"/>
</dbReference>
<dbReference type="EMBL" id="AGNL01047956">
    <property type="protein sequence ID" value="EJK46140.1"/>
    <property type="molecule type" value="Genomic_DNA"/>
</dbReference>
<dbReference type="PROSITE" id="PS50014">
    <property type="entry name" value="BROMODOMAIN_2"/>
    <property type="match status" value="1"/>
</dbReference>
<dbReference type="InterPro" id="IPR036427">
    <property type="entry name" value="Bromodomain-like_sf"/>
</dbReference>
<dbReference type="InterPro" id="IPR052442">
    <property type="entry name" value="Env_Response_Regulator"/>
</dbReference>
<dbReference type="Gene3D" id="2.30.30.140">
    <property type="match status" value="1"/>
</dbReference>